<evidence type="ECO:0000259" key="2">
    <source>
        <dbReference type="PROSITE" id="PS51756"/>
    </source>
</evidence>
<dbReference type="InterPro" id="IPR026834">
    <property type="entry name" value="LHH"/>
</dbReference>
<name>A0A6N7R0W9_9BACI</name>
<dbReference type="Pfam" id="PF14411">
    <property type="entry name" value="LHH"/>
    <property type="match status" value="1"/>
</dbReference>
<feature type="domain" description="LXG" evidence="2">
    <location>
        <begin position="12"/>
        <end position="245"/>
    </location>
</feature>
<dbReference type="Proteomes" id="UP000435187">
    <property type="component" value="Unassembled WGS sequence"/>
</dbReference>
<dbReference type="EMBL" id="WJEE01000009">
    <property type="protein sequence ID" value="MRI65929.1"/>
    <property type="molecule type" value="Genomic_DNA"/>
</dbReference>
<dbReference type="AlphaFoldDB" id="A0A6N7R0W9"/>
<dbReference type="InterPro" id="IPR006829">
    <property type="entry name" value="LXG_dom"/>
</dbReference>
<protein>
    <recommendedName>
        <fullName evidence="2">LXG domain-containing protein</fullName>
    </recommendedName>
</protein>
<dbReference type="Pfam" id="PF04740">
    <property type="entry name" value="LXG"/>
    <property type="match status" value="1"/>
</dbReference>
<accession>A0A6N7R0W9</accession>
<evidence type="ECO:0000256" key="1">
    <source>
        <dbReference type="ARBA" id="ARBA00034117"/>
    </source>
</evidence>
<gene>
    <name evidence="3" type="ORF">GH885_06160</name>
</gene>
<proteinExistence type="inferred from homology"/>
<sequence length="599" mass="68818">MIFPFGRGEAMSNLRISIKEVKQFYEQVQRQTATVTESIDLVEKQVDELIHMDQFQGEAADATKEYFQVLHKNLLQAFRGLFEQIEINISRHLQDFHEEVDSNHHAIIHQIYLDEKETDIHQSFKRIQQIETDVSQIISSISDLSSARAPTAANVLDDSEASLQVMKQLSQRMEAYSNGFKSDQSQIESAIQEINSLMGKVINNNGRTQLKTNFETQLPGIRSYVKASMETSAMQRILSPLHNKMEENTIVSRYNRTREHALGLQQYMNNSLIDKQKSQHIQQYMNLRLSRTIQQANTWWSQTLMYQTSKVKWQLGYLSLFNRQDKSSQVQNKMDKLQAEDIATVQMSDEEVAAIQNYLKEIESGEVKPNKDWNVSQFENPELTFEDKRKVLGGMGTGTPDGLAGPSTATFKFFTEDIATIIDPNAGMGDKAMASLFTFVKPAKFLDTMGDVAGPGLKKFGNDGKGKEYKNYKSVEYNGTTKINGEVRDISRRVYQRIDIDYERIDPKTGKTNYQLMKSGRPPVWSDGTKIELHHIIQREPGSMVELPNSMHKEYDRILHGLVENGGSFRNDPVLKKQYENFRSKYWRWRAKQIDKGEL</sequence>
<evidence type="ECO:0000313" key="3">
    <source>
        <dbReference type="EMBL" id="MRI65929.1"/>
    </source>
</evidence>
<dbReference type="PROSITE" id="PS51756">
    <property type="entry name" value="LXG"/>
    <property type="match status" value="1"/>
</dbReference>
<comment type="caution">
    <text evidence="3">The sequence shown here is derived from an EMBL/GenBank/DDBJ whole genome shotgun (WGS) entry which is preliminary data.</text>
</comment>
<organism evidence="3 4">
    <name type="scientific">Gracilibacillus thailandensis</name>
    <dbReference type="NCBI Taxonomy" id="563735"/>
    <lineage>
        <taxon>Bacteria</taxon>
        <taxon>Bacillati</taxon>
        <taxon>Bacillota</taxon>
        <taxon>Bacilli</taxon>
        <taxon>Bacillales</taxon>
        <taxon>Bacillaceae</taxon>
        <taxon>Gracilibacillus</taxon>
    </lineage>
</organism>
<evidence type="ECO:0000313" key="4">
    <source>
        <dbReference type="Proteomes" id="UP000435187"/>
    </source>
</evidence>
<keyword evidence="4" id="KW-1185">Reference proteome</keyword>
<reference evidence="3 4" key="1">
    <citation type="submission" date="2019-10" db="EMBL/GenBank/DDBJ databases">
        <title>Gracilibacillus salitolerans sp. nov., a moderate halophile isolated from a saline soil in northwest China.</title>
        <authorList>
            <person name="Gan L."/>
        </authorList>
    </citation>
    <scope>NUCLEOTIDE SEQUENCE [LARGE SCALE GENOMIC DNA]</scope>
    <source>
        <strain evidence="3 4">TP2-8</strain>
    </source>
</reference>
<comment type="similarity">
    <text evidence="1">In the N-terminal section; belongs to the LXG family.</text>
</comment>